<dbReference type="OrthoDB" id="8479146at2"/>
<dbReference type="Proteomes" id="UP000197277">
    <property type="component" value="Unassembled WGS sequence"/>
</dbReference>
<feature type="domain" description="Suppressor of fused-like" evidence="1">
    <location>
        <begin position="40"/>
        <end position="182"/>
    </location>
</feature>
<sequence length="187" mass="21735">MSFEYTETCRQHYEEYFGQLGRKIIWSKGPVGKLHPYFYVIEFAPSEAHETWRYCTVGMSLDQPKYAAIELFVLSPYQDESIAELLVACASFHRNDAILDLNHTVNIGRPWLSDSICDHAFVSLPYLHGEALELLYLGDDLTHYYWLIPITEAERDFKINHGTEALEQLFEDEGLDYLNPMRNSLVM</sequence>
<proteinExistence type="predicted"/>
<dbReference type="EMBL" id="NIRR01000031">
    <property type="protein sequence ID" value="OWP62152.1"/>
    <property type="molecule type" value="Genomic_DNA"/>
</dbReference>
<organism evidence="2 3">
    <name type="scientific">Hymenobacter amundsenii</name>
    <dbReference type="NCBI Taxonomy" id="2006685"/>
    <lineage>
        <taxon>Bacteria</taxon>
        <taxon>Pseudomonadati</taxon>
        <taxon>Bacteroidota</taxon>
        <taxon>Cytophagia</taxon>
        <taxon>Cytophagales</taxon>
        <taxon>Hymenobacteraceae</taxon>
        <taxon>Hymenobacter</taxon>
    </lineage>
</organism>
<evidence type="ECO:0000313" key="2">
    <source>
        <dbReference type="EMBL" id="OWP62152.1"/>
    </source>
</evidence>
<reference evidence="2 3" key="1">
    <citation type="submission" date="2017-06" db="EMBL/GenBank/DDBJ databases">
        <title>Hymenobacter amundsenii sp. nov. isolated from regoliths in Antarctica.</title>
        <authorList>
            <person name="Sedlacek I."/>
            <person name="Kralova S."/>
            <person name="Pantucek R."/>
            <person name="Svec P."/>
            <person name="Holochova P."/>
            <person name="Stankova E."/>
            <person name="Vrbovska V."/>
            <person name="Busse H.-J."/>
        </authorList>
    </citation>
    <scope>NUCLEOTIDE SEQUENCE [LARGE SCALE GENOMIC DNA]</scope>
    <source>
        <strain evidence="2 3">CCM 8682</strain>
    </source>
</reference>
<keyword evidence="3" id="KW-1185">Reference proteome</keyword>
<gene>
    <name evidence="2" type="ORF">CDA63_15575</name>
</gene>
<name>A0A246FHZ1_9BACT</name>
<dbReference type="RefSeq" id="WP_088465385.1">
    <property type="nucleotide sequence ID" value="NZ_NIRR01000031.1"/>
</dbReference>
<dbReference type="AlphaFoldDB" id="A0A246FHZ1"/>
<dbReference type="InterPro" id="IPR020941">
    <property type="entry name" value="SUFU-like_domain"/>
</dbReference>
<accession>A0A246FHZ1</accession>
<protein>
    <recommendedName>
        <fullName evidence="1">Suppressor of fused-like domain-containing protein</fullName>
    </recommendedName>
</protein>
<evidence type="ECO:0000259" key="1">
    <source>
        <dbReference type="Pfam" id="PF05076"/>
    </source>
</evidence>
<dbReference type="Pfam" id="PF05076">
    <property type="entry name" value="SUFU"/>
    <property type="match status" value="1"/>
</dbReference>
<evidence type="ECO:0000313" key="3">
    <source>
        <dbReference type="Proteomes" id="UP000197277"/>
    </source>
</evidence>
<comment type="caution">
    <text evidence="2">The sequence shown here is derived from an EMBL/GenBank/DDBJ whole genome shotgun (WGS) entry which is preliminary data.</text>
</comment>